<dbReference type="InterPro" id="IPR038269">
    <property type="entry name" value="SCAN_sf"/>
</dbReference>
<dbReference type="SUPFAM" id="SSF47353">
    <property type="entry name" value="Retrovirus capsid dimerization domain-like"/>
    <property type="match status" value="1"/>
</dbReference>
<evidence type="ECO:0000259" key="2">
    <source>
        <dbReference type="PROSITE" id="PS50804"/>
    </source>
</evidence>
<feature type="chain" id="PRO_5043552261" description="SCAN box domain-containing protein" evidence="1">
    <location>
        <begin position="18"/>
        <end position="165"/>
    </location>
</feature>
<organism evidence="3 4">
    <name type="scientific">Pleurodeles waltl</name>
    <name type="common">Iberian ribbed newt</name>
    <dbReference type="NCBI Taxonomy" id="8319"/>
    <lineage>
        <taxon>Eukaryota</taxon>
        <taxon>Metazoa</taxon>
        <taxon>Chordata</taxon>
        <taxon>Craniata</taxon>
        <taxon>Vertebrata</taxon>
        <taxon>Euteleostomi</taxon>
        <taxon>Amphibia</taxon>
        <taxon>Batrachia</taxon>
        <taxon>Caudata</taxon>
        <taxon>Salamandroidea</taxon>
        <taxon>Salamandridae</taxon>
        <taxon>Pleurodelinae</taxon>
        <taxon>Pleurodeles</taxon>
    </lineage>
</organism>
<dbReference type="Gene3D" id="1.10.4020.10">
    <property type="entry name" value="DNA breaking-rejoining enzymes"/>
    <property type="match status" value="1"/>
</dbReference>
<gene>
    <name evidence="3" type="ORF">NDU88_001426</name>
</gene>
<dbReference type="PANTHER" id="PTHR46888">
    <property type="entry name" value="ZINC KNUCKLE DOMAINCONTAINING PROTEIN-RELATED"/>
    <property type="match status" value="1"/>
</dbReference>
<name>A0AAV7U6U0_PLEWA</name>
<dbReference type="Proteomes" id="UP001066276">
    <property type="component" value="Chromosome 3_1"/>
</dbReference>
<evidence type="ECO:0000256" key="1">
    <source>
        <dbReference type="SAM" id="SignalP"/>
    </source>
</evidence>
<dbReference type="AlphaFoldDB" id="A0AAV7U6U0"/>
<sequence length="165" mass="19322">MMALLFITVAYGRSTSGYQIVNRDGTTGHGEVKQFIMDRLGIDEETHRLKFRKERGTPEDTPKALFYRIKGAADHWLNPLELTKEEIMEKIYLEQYLEALRFQTQKWLEQHAELTLDHAVEMATSFARAQSRGYFPYPEKIYKPLPLSSHKYEKKKTPMKLPRLG</sequence>
<proteinExistence type="predicted"/>
<accession>A0AAV7U6U0</accession>
<reference evidence="3" key="1">
    <citation type="journal article" date="2022" name="bioRxiv">
        <title>Sequencing and chromosome-scale assembly of the giantPleurodeles waltlgenome.</title>
        <authorList>
            <person name="Brown T."/>
            <person name="Elewa A."/>
            <person name="Iarovenko S."/>
            <person name="Subramanian E."/>
            <person name="Araus A.J."/>
            <person name="Petzold A."/>
            <person name="Susuki M."/>
            <person name="Suzuki K.-i.T."/>
            <person name="Hayashi T."/>
            <person name="Toyoda A."/>
            <person name="Oliveira C."/>
            <person name="Osipova E."/>
            <person name="Leigh N.D."/>
            <person name="Simon A."/>
            <person name="Yun M.H."/>
        </authorList>
    </citation>
    <scope>NUCLEOTIDE SEQUENCE</scope>
    <source>
        <strain evidence="3">20211129_DDA</strain>
        <tissue evidence="3">Liver</tissue>
    </source>
</reference>
<protein>
    <recommendedName>
        <fullName evidence="2">SCAN box domain-containing protein</fullName>
    </recommendedName>
</protein>
<dbReference type="Pfam" id="PF02023">
    <property type="entry name" value="SCAN"/>
    <property type="match status" value="1"/>
</dbReference>
<dbReference type="PROSITE" id="PS50804">
    <property type="entry name" value="SCAN_BOX"/>
    <property type="match status" value="1"/>
</dbReference>
<dbReference type="InterPro" id="IPR003309">
    <property type="entry name" value="SCAN_dom"/>
</dbReference>
<dbReference type="EMBL" id="JANPWB010000005">
    <property type="protein sequence ID" value="KAJ1184623.1"/>
    <property type="molecule type" value="Genomic_DNA"/>
</dbReference>
<evidence type="ECO:0000313" key="4">
    <source>
        <dbReference type="Proteomes" id="UP001066276"/>
    </source>
</evidence>
<dbReference type="PANTHER" id="PTHR46888:SF1">
    <property type="entry name" value="RIBONUCLEASE H"/>
    <property type="match status" value="1"/>
</dbReference>
<feature type="domain" description="SCAN box" evidence="2">
    <location>
        <begin position="48"/>
        <end position="128"/>
    </location>
</feature>
<evidence type="ECO:0000313" key="3">
    <source>
        <dbReference type="EMBL" id="KAJ1184623.1"/>
    </source>
</evidence>
<comment type="caution">
    <text evidence="3">The sequence shown here is derived from an EMBL/GenBank/DDBJ whole genome shotgun (WGS) entry which is preliminary data.</text>
</comment>
<keyword evidence="4" id="KW-1185">Reference proteome</keyword>
<keyword evidence="1" id="KW-0732">Signal</keyword>
<feature type="signal peptide" evidence="1">
    <location>
        <begin position="1"/>
        <end position="17"/>
    </location>
</feature>